<keyword evidence="2" id="KW-0238">DNA-binding</keyword>
<proteinExistence type="predicted"/>
<dbReference type="Pfam" id="PF13377">
    <property type="entry name" value="Peripla_BP_3"/>
    <property type="match status" value="1"/>
</dbReference>
<dbReference type="InterPro" id="IPR000843">
    <property type="entry name" value="HTH_LacI"/>
</dbReference>
<dbReference type="Gene3D" id="3.40.50.2300">
    <property type="match status" value="2"/>
</dbReference>
<reference evidence="6 7" key="1">
    <citation type="submission" date="2019-11" db="EMBL/GenBank/DDBJ databases">
        <authorList>
            <person name="Li X.-J."/>
            <person name="Feng X.-M."/>
        </authorList>
    </citation>
    <scope>NUCLEOTIDE SEQUENCE [LARGE SCALE GENOMIC DNA]</scope>
    <source>
        <strain evidence="6 7">XMNu-373</strain>
    </source>
</reference>
<dbReference type="GO" id="GO:0000976">
    <property type="term" value="F:transcription cis-regulatory region binding"/>
    <property type="evidence" value="ECO:0007669"/>
    <property type="project" value="TreeGrafter"/>
</dbReference>
<accession>A0A7K3M068</accession>
<keyword evidence="1" id="KW-0805">Transcription regulation</keyword>
<dbReference type="GO" id="GO:0003700">
    <property type="term" value="F:DNA-binding transcription factor activity"/>
    <property type="evidence" value="ECO:0007669"/>
    <property type="project" value="TreeGrafter"/>
</dbReference>
<organism evidence="6 7">
    <name type="scientific">Phytoactinopolyspora mesophila</name>
    <dbReference type="NCBI Taxonomy" id="2650750"/>
    <lineage>
        <taxon>Bacteria</taxon>
        <taxon>Bacillati</taxon>
        <taxon>Actinomycetota</taxon>
        <taxon>Actinomycetes</taxon>
        <taxon>Jiangellales</taxon>
        <taxon>Jiangellaceae</taxon>
        <taxon>Phytoactinopolyspora</taxon>
    </lineage>
</organism>
<dbReference type="PROSITE" id="PS50932">
    <property type="entry name" value="HTH_LACI_2"/>
    <property type="match status" value="1"/>
</dbReference>
<dbReference type="InterPro" id="IPR010982">
    <property type="entry name" value="Lambda_DNA-bd_dom_sf"/>
</dbReference>
<dbReference type="Gene3D" id="1.10.260.40">
    <property type="entry name" value="lambda repressor-like DNA-binding domains"/>
    <property type="match status" value="1"/>
</dbReference>
<dbReference type="Pfam" id="PF00356">
    <property type="entry name" value="LacI"/>
    <property type="match status" value="1"/>
</dbReference>
<dbReference type="EMBL" id="WLZY01000002">
    <property type="protein sequence ID" value="NDL56691.1"/>
    <property type="molecule type" value="Genomic_DNA"/>
</dbReference>
<dbReference type="CDD" id="cd06267">
    <property type="entry name" value="PBP1_LacI_sugar_binding-like"/>
    <property type="match status" value="1"/>
</dbReference>
<name>A0A7K3M068_9ACTN</name>
<keyword evidence="3" id="KW-0804">Transcription</keyword>
<evidence type="ECO:0000256" key="2">
    <source>
        <dbReference type="ARBA" id="ARBA00023125"/>
    </source>
</evidence>
<evidence type="ECO:0000256" key="3">
    <source>
        <dbReference type="ARBA" id="ARBA00023163"/>
    </source>
</evidence>
<dbReference type="PANTHER" id="PTHR30146">
    <property type="entry name" value="LACI-RELATED TRANSCRIPTIONAL REPRESSOR"/>
    <property type="match status" value="1"/>
</dbReference>
<protein>
    <submittedName>
        <fullName evidence="6">Substrate-binding domain-containing protein</fullName>
    </submittedName>
</protein>
<evidence type="ECO:0000313" key="6">
    <source>
        <dbReference type="EMBL" id="NDL56691.1"/>
    </source>
</evidence>
<dbReference type="CDD" id="cd01392">
    <property type="entry name" value="HTH_LacI"/>
    <property type="match status" value="1"/>
</dbReference>
<dbReference type="SUPFAM" id="SSF47413">
    <property type="entry name" value="lambda repressor-like DNA-binding domains"/>
    <property type="match status" value="1"/>
</dbReference>
<feature type="region of interest" description="Disordered" evidence="4">
    <location>
        <begin position="328"/>
        <end position="364"/>
    </location>
</feature>
<sequence length="364" mass="38947">MVTGGARRPTLRDIARSLGVSVNTVSRALAGKDSVSEHTRGLVRAEADRLGYVPNTLARSLVLGSAMTLGLVITNPSNPFYARLISGIEMHGRIHGYSLLLLVTDESTDNESRAMDALLQSAVDGAIAVPVQRESDHWKRLEGAGIPLVFVNRDVPEREYDFVGIDNELGAYDATRHVIAQGARTVMALEEDLPITTIAGRIAGFRRAVADAGLPLDEGSVISVPTRRDDSAVLPWQPEEAYRVAQQLVARPDRPDAVITGNDFFALGLYRALAEVGLRVPGDMLVVGYGDHPYAAYLDPPLTSVRLPAQEVGTAAVDLLLKRMRGRPEHAGAADGGAGNDAPDPDPEKLVFAPELVVRASTAP</sequence>
<feature type="domain" description="HTH lacI-type" evidence="5">
    <location>
        <begin position="9"/>
        <end position="63"/>
    </location>
</feature>
<evidence type="ECO:0000256" key="1">
    <source>
        <dbReference type="ARBA" id="ARBA00023015"/>
    </source>
</evidence>
<dbReference type="SUPFAM" id="SSF53822">
    <property type="entry name" value="Periplasmic binding protein-like I"/>
    <property type="match status" value="1"/>
</dbReference>
<dbReference type="InterPro" id="IPR046335">
    <property type="entry name" value="LacI/GalR-like_sensor"/>
</dbReference>
<dbReference type="InterPro" id="IPR028082">
    <property type="entry name" value="Peripla_BP_I"/>
</dbReference>
<comment type="caution">
    <text evidence="6">The sequence shown here is derived from an EMBL/GenBank/DDBJ whole genome shotgun (WGS) entry which is preliminary data.</text>
</comment>
<evidence type="ECO:0000313" key="7">
    <source>
        <dbReference type="Proteomes" id="UP000460435"/>
    </source>
</evidence>
<evidence type="ECO:0000256" key="4">
    <source>
        <dbReference type="SAM" id="MobiDB-lite"/>
    </source>
</evidence>
<dbReference type="PANTHER" id="PTHR30146:SF138">
    <property type="entry name" value="TRANSCRIPTIONAL REGULATORY PROTEIN"/>
    <property type="match status" value="1"/>
</dbReference>
<keyword evidence="7" id="KW-1185">Reference proteome</keyword>
<dbReference type="AlphaFoldDB" id="A0A7K3M068"/>
<gene>
    <name evidence="6" type="ORF">F7O44_06365</name>
</gene>
<dbReference type="SMART" id="SM00354">
    <property type="entry name" value="HTH_LACI"/>
    <property type="match status" value="1"/>
</dbReference>
<evidence type="ECO:0000259" key="5">
    <source>
        <dbReference type="PROSITE" id="PS50932"/>
    </source>
</evidence>
<dbReference type="Proteomes" id="UP000460435">
    <property type="component" value="Unassembled WGS sequence"/>
</dbReference>
<dbReference type="RefSeq" id="WP_162449413.1">
    <property type="nucleotide sequence ID" value="NZ_WLZY01000002.1"/>
</dbReference>